<name>A0A089ZCB6_METFO</name>
<gene>
    <name evidence="1" type="ORF">BRM9_0880</name>
    <name evidence="3" type="ORF">ISP06_06100</name>
    <name evidence="2" type="ORF">MB9_1934</name>
</gene>
<dbReference type="GeneID" id="26740167"/>
<evidence type="ECO:0000313" key="5">
    <source>
        <dbReference type="Proteomes" id="UP000062768"/>
    </source>
</evidence>
<proteinExistence type="predicted"/>
<reference evidence="3" key="3">
    <citation type="submission" date="2020-10" db="EMBL/GenBank/DDBJ databases">
        <title>Dehalococcoides mccartyi of a TCE/Cr reducing biochatode.</title>
        <authorList>
            <person name="Matturro B."/>
        </authorList>
    </citation>
    <scope>NUCLEOTIDE SEQUENCE</scope>
    <source>
        <strain evidence="3">Bin2</strain>
    </source>
</reference>
<dbReference type="AlphaFoldDB" id="A0A089ZCB6"/>
<dbReference type="PATRIC" id="fig|2162.10.peg.2010"/>
<dbReference type="EMBL" id="CP006933">
    <property type="protein sequence ID" value="AIS31697.1"/>
    <property type="molecule type" value="Genomic_DNA"/>
</dbReference>
<dbReference type="OrthoDB" id="71341at2157"/>
<dbReference type="RefSeq" id="WP_048084951.1">
    <property type="nucleotide sequence ID" value="NZ_CP006933.1"/>
</dbReference>
<dbReference type="KEGG" id="mfc:BRM9_0880"/>
<evidence type="ECO:0000313" key="3">
    <source>
        <dbReference type="EMBL" id="MBF4475028.1"/>
    </source>
</evidence>
<protein>
    <submittedName>
        <fullName evidence="3">DUF2769 domain-containing protein</fullName>
    </submittedName>
</protein>
<sequence length="98" mass="11187">MVEFEDLIEELDKLGEKERSKEIERVAKDCVCPHCPSYNECADKKLEYAFCITGKSDGCIDTELGCLCPTCPLAQEYQIGVMYNFYCIRGSEKEQKVN</sequence>
<evidence type="ECO:0000313" key="4">
    <source>
        <dbReference type="Proteomes" id="UP000029661"/>
    </source>
</evidence>
<dbReference type="EMBL" id="JADIIL010000020">
    <property type="protein sequence ID" value="MBF4475028.1"/>
    <property type="molecule type" value="Genomic_DNA"/>
</dbReference>
<evidence type="ECO:0000313" key="2">
    <source>
        <dbReference type="EMBL" id="CEL25561.1"/>
    </source>
</evidence>
<reference evidence="2" key="2">
    <citation type="submission" date="2014-09" db="EMBL/GenBank/DDBJ databases">
        <authorList>
            <person name="Bishop-Lilly K.A."/>
            <person name="Broomall S.M."/>
            <person name="Chain P.S."/>
            <person name="Chertkov O."/>
            <person name="Coyne S.R."/>
            <person name="Daligault H.E."/>
            <person name="Davenport K.W."/>
            <person name="Erkkila T."/>
            <person name="Frey K.G."/>
            <person name="Gibbons H.S."/>
            <person name="Gu W."/>
            <person name="Jaissle J."/>
            <person name="Johnson S.L."/>
            <person name="Koroleva G.I."/>
            <person name="Ladner J.T."/>
            <person name="Lo C.-C."/>
            <person name="Minogue T.D."/>
            <person name="Munk C."/>
            <person name="Palacios G.F."/>
            <person name="Redden C.L."/>
            <person name="Rosenzweig C.N."/>
            <person name="Scholz M.B."/>
            <person name="Teshima H."/>
            <person name="Xu Y."/>
        </authorList>
    </citation>
    <scope>NUCLEOTIDE SEQUENCE</scope>
    <source>
        <strain evidence="2">Mb9</strain>
    </source>
</reference>
<reference evidence="1" key="1">
    <citation type="submission" date="2013-12" db="EMBL/GenBank/DDBJ databases">
        <title>The complete genome sequence of Methanobacterium sp. BRM9.</title>
        <authorList>
            <consortium name="Pastoral Greenhouse Gas Research Consortium"/>
            <person name="Kelly W.J."/>
            <person name="Leahy S.C."/>
            <person name="Perry R."/>
            <person name="Li D."/>
            <person name="Altermann E."/>
            <person name="Lambie S.C."/>
            <person name="Attwood G.T."/>
        </authorList>
    </citation>
    <scope>NUCLEOTIDE SEQUENCE [LARGE SCALE GENOMIC DNA]</scope>
    <source>
        <strain evidence="1">BRM9</strain>
    </source>
</reference>
<dbReference type="STRING" id="2162.BRM9_0880"/>
<dbReference type="Pfam" id="PF10967">
    <property type="entry name" value="DUF2769"/>
    <property type="match status" value="1"/>
</dbReference>
<dbReference type="InterPro" id="IPR020075">
    <property type="entry name" value="Uncharacterised_AF2234"/>
</dbReference>
<dbReference type="EMBL" id="LN734822">
    <property type="protein sequence ID" value="CEL25561.1"/>
    <property type="molecule type" value="Genomic_DNA"/>
</dbReference>
<accession>A0A089ZCB6</accession>
<keyword evidence="5" id="KW-1185">Reference proteome</keyword>
<organism evidence="1 4">
    <name type="scientific">Methanobacterium formicicum</name>
    <dbReference type="NCBI Taxonomy" id="2162"/>
    <lineage>
        <taxon>Archaea</taxon>
        <taxon>Methanobacteriati</taxon>
        <taxon>Methanobacteriota</taxon>
        <taxon>Methanomada group</taxon>
        <taxon>Methanobacteria</taxon>
        <taxon>Methanobacteriales</taxon>
        <taxon>Methanobacteriaceae</taxon>
        <taxon>Methanobacterium</taxon>
    </lineage>
</organism>
<dbReference type="Proteomes" id="UP000062768">
    <property type="component" value="Chromosome I"/>
</dbReference>
<dbReference type="Proteomes" id="UP000029661">
    <property type="component" value="Chromosome"/>
</dbReference>
<evidence type="ECO:0000313" key="1">
    <source>
        <dbReference type="EMBL" id="AIS31697.1"/>
    </source>
</evidence>
<dbReference type="Proteomes" id="UP000606900">
    <property type="component" value="Unassembled WGS sequence"/>
</dbReference>